<dbReference type="Proteomes" id="UP000304953">
    <property type="component" value="Unassembled WGS sequence"/>
</dbReference>
<sequence>MKNNGSKIIFIMICSLVIAGCGQKDKMAESAENNVSAEADGTEIIEKNSLQTAEPADIPEQFNETINGVNFALKPEIPENLDLAGIKRSTAEKQVPDLEQVISITAENRTVEEESKDKTEGENGVIYDSYYAKYSDGSMVSANTTLTYATPFFEKIHNAFRLEEAGKYSKSELAFQSPENCFQEIQKSLNQFGYESDGFHYDYYALDYQTMQQEEVQLDKSGEVLGTKSEWSADDDCYYFYMEQIQDGIPVFYGEQDFPADSLENRPIQAVYSGDGLERLDVYKLYQFQTEDERVSLKDFGDIAQKVADKYGNILTGAEYTVKRAKLYQMPVKAADGTYEVKVIWFFETSEKGVDSETGENFEYSVYTCIDAETGEEVTI</sequence>
<evidence type="ECO:0000313" key="2">
    <source>
        <dbReference type="Proteomes" id="UP000304953"/>
    </source>
</evidence>
<protein>
    <submittedName>
        <fullName evidence="1">Uncharacterized protein</fullName>
    </submittedName>
</protein>
<accession>A0AC61RQC0</accession>
<comment type="caution">
    <text evidence="1">The sequence shown here is derived from an EMBL/GenBank/DDBJ whole genome shotgun (WGS) entry which is preliminary data.</text>
</comment>
<name>A0AC61RQC0_9FIRM</name>
<gene>
    <name evidence="1" type="ORF">E5329_21915</name>
</gene>
<dbReference type="EMBL" id="SRYA01000063">
    <property type="protein sequence ID" value="TGY91275.1"/>
    <property type="molecule type" value="Genomic_DNA"/>
</dbReference>
<organism evidence="1 2">
    <name type="scientific">Petralouisia muris</name>
    <dbReference type="NCBI Taxonomy" id="3032872"/>
    <lineage>
        <taxon>Bacteria</taxon>
        <taxon>Bacillati</taxon>
        <taxon>Bacillota</taxon>
        <taxon>Clostridia</taxon>
        <taxon>Lachnospirales</taxon>
        <taxon>Lachnospiraceae</taxon>
        <taxon>Petralouisia</taxon>
    </lineage>
</organism>
<proteinExistence type="predicted"/>
<reference evidence="1" key="1">
    <citation type="submission" date="2019-04" db="EMBL/GenBank/DDBJ databases">
        <title>Microbes associate with the intestines of laboratory mice.</title>
        <authorList>
            <person name="Navarre W."/>
            <person name="Wong E."/>
            <person name="Huang K."/>
            <person name="Tropini C."/>
            <person name="Ng K."/>
            <person name="Yu B."/>
        </authorList>
    </citation>
    <scope>NUCLEOTIDE SEQUENCE</scope>
    <source>
        <strain evidence="1">NM01_1-7b</strain>
    </source>
</reference>
<keyword evidence="2" id="KW-1185">Reference proteome</keyword>
<evidence type="ECO:0000313" key="1">
    <source>
        <dbReference type="EMBL" id="TGY91275.1"/>
    </source>
</evidence>